<sequence>MTKSGQTYIRAGSQTTLTCRWTSPTGDDLLRINWRQGSTVIATSVVTSSFTPQYPDTSVKDRVTLDTLTSTSTNTSITLTGLQCPGDIAEYSCEVFTTALQDSFGSASFNLNLFSLVENNVTITSSSSQLQADQNASLTCTASNIGRPPGIMKWYKGSQEITTGFTQQTSINSDGCTYNGVSSLSITPTYQDNGVMYTCVVEPNSTVIGDSSKQGTYTLDVQYPVRQGPRVTSSTGTFTVEQGTTFTLNCQASGNPIPSYVWTSPDNTNSTGSQLILTLTNTGTFLYTCFATNSLTTTPFSTGVTVTVQDLNNREMFHNLVFWV</sequence>
<keyword evidence="4" id="KW-0325">Glycoprotein</keyword>
<keyword evidence="7" id="KW-1185">Reference proteome</keyword>
<dbReference type="InterPro" id="IPR003598">
    <property type="entry name" value="Ig_sub2"/>
</dbReference>
<gene>
    <name evidence="8" type="primary">LOC106167086</name>
</gene>
<reference evidence="8" key="1">
    <citation type="submission" date="2025-08" db="UniProtKB">
        <authorList>
            <consortium name="RefSeq"/>
        </authorList>
    </citation>
    <scope>IDENTIFICATION</scope>
    <source>
        <tissue evidence="8">Gonads</tissue>
    </source>
</reference>
<comment type="subcellular location">
    <subcellularLocation>
        <location evidence="1">Membrane</location>
        <topology evidence="1">Single-pass type I membrane protein</topology>
    </subcellularLocation>
</comment>
<protein>
    <submittedName>
        <fullName evidence="8">Hemicentin-1-like</fullName>
    </submittedName>
</protein>
<organism evidence="7 8">
    <name type="scientific">Lingula anatina</name>
    <name type="common">Brachiopod</name>
    <name type="synonym">Lingula unguis</name>
    <dbReference type="NCBI Taxonomy" id="7574"/>
    <lineage>
        <taxon>Eukaryota</taxon>
        <taxon>Metazoa</taxon>
        <taxon>Spiralia</taxon>
        <taxon>Lophotrochozoa</taxon>
        <taxon>Brachiopoda</taxon>
        <taxon>Linguliformea</taxon>
        <taxon>Lingulata</taxon>
        <taxon>Lingulida</taxon>
        <taxon>Linguloidea</taxon>
        <taxon>Lingulidae</taxon>
        <taxon>Lingula</taxon>
    </lineage>
</organism>
<dbReference type="OrthoDB" id="6077473at2759"/>
<dbReference type="SMART" id="SM00408">
    <property type="entry name" value="IGc2"/>
    <property type="match status" value="3"/>
</dbReference>
<dbReference type="InterPro" id="IPR003599">
    <property type="entry name" value="Ig_sub"/>
</dbReference>
<dbReference type="Gene3D" id="2.60.40.10">
    <property type="entry name" value="Immunoglobulins"/>
    <property type="match status" value="3"/>
</dbReference>
<evidence type="ECO:0000256" key="5">
    <source>
        <dbReference type="ARBA" id="ARBA00023319"/>
    </source>
</evidence>
<dbReference type="PROSITE" id="PS50835">
    <property type="entry name" value="IG_LIKE"/>
    <property type="match status" value="3"/>
</dbReference>
<accession>A0A1S3ISQ8</accession>
<dbReference type="PANTHER" id="PTHR11640">
    <property type="entry name" value="NEPHRIN"/>
    <property type="match status" value="1"/>
</dbReference>
<dbReference type="Pfam" id="PF07654">
    <property type="entry name" value="C1-set"/>
    <property type="match status" value="1"/>
</dbReference>
<dbReference type="CDD" id="cd00098">
    <property type="entry name" value="IgC1"/>
    <property type="match status" value="1"/>
</dbReference>
<dbReference type="InterPro" id="IPR051275">
    <property type="entry name" value="Cell_adhesion_signaling"/>
</dbReference>
<feature type="domain" description="Ig-like" evidence="6">
    <location>
        <begin position="229"/>
        <end position="307"/>
    </location>
</feature>
<dbReference type="GeneID" id="106167086"/>
<dbReference type="GO" id="GO:0005911">
    <property type="term" value="C:cell-cell junction"/>
    <property type="evidence" value="ECO:0007669"/>
    <property type="project" value="TreeGrafter"/>
</dbReference>
<keyword evidence="5" id="KW-0393">Immunoglobulin domain</keyword>
<dbReference type="PANTHER" id="PTHR11640:SF31">
    <property type="entry name" value="IRREGULAR CHIASM C-ROUGHEST PROTEIN-RELATED"/>
    <property type="match status" value="1"/>
</dbReference>
<dbReference type="Proteomes" id="UP000085678">
    <property type="component" value="Unplaced"/>
</dbReference>
<dbReference type="AlphaFoldDB" id="A0A1S3ISQ8"/>
<dbReference type="InterPro" id="IPR013783">
    <property type="entry name" value="Ig-like_fold"/>
</dbReference>
<dbReference type="GO" id="GO:0098609">
    <property type="term" value="P:cell-cell adhesion"/>
    <property type="evidence" value="ECO:0007669"/>
    <property type="project" value="TreeGrafter"/>
</dbReference>
<dbReference type="GO" id="GO:0005886">
    <property type="term" value="C:plasma membrane"/>
    <property type="evidence" value="ECO:0007669"/>
    <property type="project" value="TreeGrafter"/>
</dbReference>
<dbReference type="RefSeq" id="XP_013401245.2">
    <property type="nucleotide sequence ID" value="XM_013545791.2"/>
</dbReference>
<keyword evidence="3" id="KW-1015">Disulfide bond</keyword>
<feature type="domain" description="Ig-like" evidence="6">
    <location>
        <begin position="119"/>
        <end position="209"/>
    </location>
</feature>
<evidence type="ECO:0000256" key="2">
    <source>
        <dbReference type="ARBA" id="ARBA00023136"/>
    </source>
</evidence>
<dbReference type="InterPro" id="IPR036179">
    <property type="entry name" value="Ig-like_dom_sf"/>
</dbReference>
<dbReference type="Pfam" id="PF07686">
    <property type="entry name" value="V-set"/>
    <property type="match status" value="1"/>
</dbReference>
<evidence type="ECO:0000313" key="7">
    <source>
        <dbReference type="Proteomes" id="UP000085678"/>
    </source>
</evidence>
<evidence type="ECO:0000256" key="4">
    <source>
        <dbReference type="ARBA" id="ARBA00023180"/>
    </source>
</evidence>
<dbReference type="GO" id="GO:0050839">
    <property type="term" value="F:cell adhesion molecule binding"/>
    <property type="evidence" value="ECO:0007669"/>
    <property type="project" value="TreeGrafter"/>
</dbReference>
<dbReference type="Pfam" id="PF13895">
    <property type="entry name" value="Ig_2"/>
    <property type="match status" value="1"/>
</dbReference>
<evidence type="ECO:0000313" key="8">
    <source>
        <dbReference type="RefSeq" id="XP_013401245.2"/>
    </source>
</evidence>
<evidence type="ECO:0000256" key="3">
    <source>
        <dbReference type="ARBA" id="ARBA00023157"/>
    </source>
</evidence>
<dbReference type="InParanoid" id="A0A1S3ISQ8"/>
<dbReference type="SMART" id="SM00409">
    <property type="entry name" value="IG"/>
    <property type="match status" value="3"/>
</dbReference>
<proteinExistence type="predicted"/>
<dbReference type="SUPFAM" id="SSF48726">
    <property type="entry name" value="Immunoglobulin"/>
    <property type="match status" value="3"/>
</dbReference>
<feature type="domain" description="Ig-like" evidence="6">
    <location>
        <begin position="1"/>
        <end position="112"/>
    </location>
</feature>
<dbReference type="KEGG" id="lak:106167086"/>
<dbReference type="InterPro" id="IPR013106">
    <property type="entry name" value="Ig_V-set"/>
</dbReference>
<evidence type="ECO:0000256" key="1">
    <source>
        <dbReference type="ARBA" id="ARBA00004479"/>
    </source>
</evidence>
<name>A0A1S3ISQ8_LINAN</name>
<keyword evidence="2" id="KW-0472">Membrane</keyword>
<evidence type="ECO:0000259" key="6">
    <source>
        <dbReference type="PROSITE" id="PS50835"/>
    </source>
</evidence>
<dbReference type="InterPro" id="IPR003597">
    <property type="entry name" value="Ig_C1-set"/>
</dbReference>
<dbReference type="InterPro" id="IPR007110">
    <property type="entry name" value="Ig-like_dom"/>
</dbReference>